<evidence type="ECO:0000313" key="1">
    <source>
        <dbReference type="EMBL" id="JAI02297.1"/>
    </source>
</evidence>
<reference evidence="1" key="2">
    <citation type="journal article" date="2015" name="Fish Shellfish Immunol.">
        <title>Early steps in the European eel (Anguilla anguilla)-Vibrio vulnificus interaction in the gills: Role of the RtxA13 toxin.</title>
        <authorList>
            <person name="Callol A."/>
            <person name="Pajuelo D."/>
            <person name="Ebbesson L."/>
            <person name="Teles M."/>
            <person name="MacKenzie S."/>
            <person name="Amaro C."/>
        </authorList>
    </citation>
    <scope>NUCLEOTIDE SEQUENCE</scope>
</reference>
<proteinExistence type="predicted"/>
<accession>A0A0E9XIQ6</accession>
<name>A0A0E9XIQ6_ANGAN</name>
<protein>
    <submittedName>
        <fullName evidence="1">Uncharacterized protein</fullName>
    </submittedName>
</protein>
<dbReference type="EMBL" id="GBXM01006281">
    <property type="protein sequence ID" value="JAI02297.1"/>
    <property type="molecule type" value="Transcribed_RNA"/>
</dbReference>
<dbReference type="AlphaFoldDB" id="A0A0E9XIQ6"/>
<sequence>MKFDLYKTNNQITQHWLVLFFSFF</sequence>
<organism evidence="1">
    <name type="scientific">Anguilla anguilla</name>
    <name type="common">European freshwater eel</name>
    <name type="synonym">Muraena anguilla</name>
    <dbReference type="NCBI Taxonomy" id="7936"/>
    <lineage>
        <taxon>Eukaryota</taxon>
        <taxon>Metazoa</taxon>
        <taxon>Chordata</taxon>
        <taxon>Craniata</taxon>
        <taxon>Vertebrata</taxon>
        <taxon>Euteleostomi</taxon>
        <taxon>Actinopterygii</taxon>
        <taxon>Neopterygii</taxon>
        <taxon>Teleostei</taxon>
        <taxon>Anguilliformes</taxon>
        <taxon>Anguillidae</taxon>
        <taxon>Anguilla</taxon>
    </lineage>
</organism>
<reference evidence="1" key="1">
    <citation type="submission" date="2014-11" db="EMBL/GenBank/DDBJ databases">
        <authorList>
            <person name="Amaro Gonzalez C."/>
        </authorList>
    </citation>
    <scope>NUCLEOTIDE SEQUENCE</scope>
</reference>